<keyword evidence="3" id="KW-0694">RNA-binding</keyword>
<evidence type="ECO:0000313" key="4">
    <source>
        <dbReference type="EMBL" id="PSJ41950.1"/>
    </source>
</evidence>
<reference evidence="4 5" key="1">
    <citation type="submission" date="2018-03" db="EMBL/GenBank/DDBJ databases">
        <title>The draft genome of Sphingosinicella sp. GL-C-18.</title>
        <authorList>
            <person name="Liu L."/>
            <person name="Li L."/>
            <person name="Liang L."/>
            <person name="Zhang X."/>
            <person name="Wang T."/>
        </authorList>
    </citation>
    <scope>NUCLEOTIDE SEQUENCE [LARGE SCALE GENOMIC DNA]</scope>
    <source>
        <strain evidence="4 5">GL-C-18</strain>
    </source>
</reference>
<keyword evidence="4" id="KW-0969">Cilium</keyword>
<comment type="caution">
    <text evidence="4">The sequence shown here is derived from an EMBL/GenBank/DDBJ whole genome shotgun (WGS) entry which is preliminary data.</text>
</comment>
<evidence type="ECO:0000256" key="1">
    <source>
        <dbReference type="ARBA" id="ARBA00022491"/>
    </source>
</evidence>
<dbReference type="GO" id="GO:0006402">
    <property type="term" value="P:mRNA catabolic process"/>
    <property type="evidence" value="ECO:0007669"/>
    <property type="project" value="InterPro"/>
</dbReference>
<dbReference type="GO" id="GO:0048027">
    <property type="term" value="F:mRNA 5'-UTR binding"/>
    <property type="evidence" value="ECO:0007669"/>
    <property type="project" value="InterPro"/>
</dbReference>
<keyword evidence="1" id="KW-0678">Repressor</keyword>
<gene>
    <name evidence="4" type="ORF">C7I55_06720</name>
</gene>
<dbReference type="AlphaFoldDB" id="A0A2P7QVI0"/>
<protein>
    <submittedName>
        <fullName evidence="4">Flagellar biosynthesis repressor FlbT</fullName>
    </submittedName>
</protein>
<keyword evidence="5" id="KW-1185">Reference proteome</keyword>
<keyword evidence="4" id="KW-0966">Cell projection</keyword>
<dbReference type="InterPro" id="IPR009967">
    <property type="entry name" value="Flagellum_FlbT"/>
</dbReference>
<accession>A0A2P7QVI0</accession>
<dbReference type="Pfam" id="PF07378">
    <property type="entry name" value="FlbT"/>
    <property type="match status" value="1"/>
</dbReference>
<keyword evidence="4" id="KW-0282">Flagellum</keyword>
<evidence type="ECO:0000256" key="3">
    <source>
        <dbReference type="ARBA" id="ARBA00022884"/>
    </source>
</evidence>
<keyword evidence="2" id="KW-1005">Bacterial flagellum biogenesis</keyword>
<organism evidence="4 5">
    <name type="scientific">Allosphingosinicella deserti</name>
    <dbReference type="NCBI Taxonomy" id="2116704"/>
    <lineage>
        <taxon>Bacteria</taxon>
        <taxon>Pseudomonadati</taxon>
        <taxon>Pseudomonadota</taxon>
        <taxon>Alphaproteobacteria</taxon>
        <taxon>Sphingomonadales</taxon>
        <taxon>Sphingomonadaceae</taxon>
        <taxon>Allosphingosinicella</taxon>
    </lineage>
</organism>
<dbReference type="Proteomes" id="UP000241167">
    <property type="component" value="Unassembled WGS sequence"/>
</dbReference>
<evidence type="ECO:0000313" key="5">
    <source>
        <dbReference type="Proteomes" id="UP000241167"/>
    </source>
</evidence>
<sequence length="132" mass="14504">MSLRISLRDGEKVIVNGAVLRSVGRTDLRLENGASVLRGRDVMSPEEANTPAKRLYFACMMAYIDGGERTVHQDNIIDLVRELLAALKAPEAQATCVSFAQKVACQQFYAALADCRWLMNYEAQLLAPAEAA</sequence>
<name>A0A2P7QVI0_9SPHN</name>
<evidence type="ECO:0000256" key="2">
    <source>
        <dbReference type="ARBA" id="ARBA00022795"/>
    </source>
</evidence>
<dbReference type="RefSeq" id="WP_106512115.1">
    <property type="nucleotide sequence ID" value="NZ_PXYI01000002.1"/>
</dbReference>
<dbReference type="GO" id="GO:0044781">
    <property type="term" value="P:bacterial-type flagellum organization"/>
    <property type="evidence" value="ECO:0007669"/>
    <property type="project" value="UniProtKB-KW"/>
</dbReference>
<dbReference type="EMBL" id="PXYI01000002">
    <property type="protein sequence ID" value="PSJ41950.1"/>
    <property type="molecule type" value="Genomic_DNA"/>
</dbReference>
<proteinExistence type="predicted"/>
<dbReference type="GO" id="GO:1902209">
    <property type="term" value="P:negative regulation of bacterial-type flagellum assembly"/>
    <property type="evidence" value="ECO:0007669"/>
    <property type="project" value="InterPro"/>
</dbReference>
<dbReference type="OrthoDB" id="8561314at2"/>